<dbReference type="Proteomes" id="UP001242480">
    <property type="component" value="Unassembled WGS sequence"/>
</dbReference>
<proteinExistence type="inferred from homology"/>
<evidence type="ECO:0000259" key="4">
    <source>
        <dbReference type="Pfam" id="PF00171"/>
    </source>
</evidence>
<dbReference type="GO" id="GO:0004029">
    <property type="term" value="F:aldehyde dehydrogenase (NAD+) activity"/>
    <property type="evidence" value="ECO:0007669"/>
    <property type="project" value="UniProtKB-EC"/>
</dbReference>
<dbReference type="EC" id="1.2.1.3" evidence="5"/>
<feature type="domain" description="Aldehyde dehydrogenase" evidence="4">
    <location>
        <begin position="28"/>
        <end position="486"/>
    </location>
</feature>
<evidence type="ECO:0000313" key="6">
    <source>
        <dbReference type="Proteomes" id="UP001242480"/>
    </source>
</evidence>
<evidence type="ECO:0000313" key="5">
    <source>
        <dbReference type="EMBL" id="MDQ0473291.1"/>
    </source>
</evidence>
<evidence type="ECO:0000256" key="1">
    <source>
        <dbReference type="ARBA" id="ARBA00023002"/>
    </source>
</evidence>
<dbReference type="PROSITE" id="PS00070">
    <property type="entry name" value="ALDEHYDE_DEHYDR_CYS"/>
    <property type="match status" value="1"/>
</dbReference>
<dbReference type="InterPro" id="IPR016161">
    <property type="entry name" value="Ald_DH/histidinol_DH"/>
</dbReference>
<feature type="active site" evidence="2">
    <location>
        <position position="260"/>
    </location>
</feature>
<dbReference type="Gene3D" id="3.40.605.10">
    <property type="entry name" value="Aldehyde Dehydrogenase, Chain A, domain 1"/>
    <property type="match status" value="1"/>
</dbReference>
<protein>
    <submittedName>
        <fullName evidence="5">Aldehyde dehydrogenase (NAD+)</fullName>
        <ecNumber evidence="5">1.2.1.3</ecNumber>
    </submittedName>
</protein>
<reference evidence="5 6" key="1">
    <citation type="submission" date="2023-07" db="EMBL/GenBank/DDBJ databases">
        <title>Genomic Encyclopedia of Type Strains, Phase IV (KMG-IV): sequencing the most valuable type-strain genomes for metagenomic binning, comparative biology and taxonomic classification.</title>
        <authorList>
            <person name="Goeker M."/>
        </authorList>
    </citation>
    <scope>NUCLEOTIDE SEQUENCE [LARGE SCALE GENOMIC DNA]</scope>
    <source>
        <strain evidence="5 6">DSM 19619</strain>
    </source>
</reference>
<dbReference type="SUPFAM" id="SSF53720">
    <property type="entry name" value="ALDH-like"/>
    <property type="match status" value="1"/>
</dbReference>
<comment type="caution">
    <text evidence="5">The sequence shown here is derived from an EMBL/GenBank/DDBJ whole genome shotgun (WGS) entry which is preliminary data.</text>
</comment>
<dbReference type="InterPro" id="IPR016163">
    <property type="entry name" value="Ald_DH_C"/>
</dbReference>
<gene>
    <name evidence="5" type="ORF">QO011_006325</name>
</gene>
<dbReference type="Gene3D" id="3.40.309.10">
    <property type="entry name" value="Aldehyde Dehydrogenase, Chain A, domain 2"/>
    <property type="match status" value="1"/>
</dbReference>
<dbReference type="InterPro" id="IPR029510">
    <property type="entry name" value="Ald_DH_CS_GLU"/>
</dbReference>
<keyword evidence="6" id="KW-1185">Reference proteome</keyword>
<evidence type="ECO:0000256" key="3">
    <source>
        <dbReference type="RuleBase" id="RU003345"/>
    </source>
</evidence>
<dbReference type="Pfam" id="PF00171">
    <property type="entry name" value="Aldedh"/>
    <property type="match status" value="1"/>
</dbReference>
<comment type="similarity">
    <text evidence="3">Belongs to the aldehyde dehydrogenase family.</text>
</comment>
<dbReference type="PROSITE" id="PS00687">
    <property type="entry name" value="ALDEHYDE_DEHYDR_GLU"/>
    <property type="match status" value="1"/>
</dbReference>
<organism evidence="5 6">
    <name type="scientific">Labrys wisconsinensis</name>
    <dbReference type="NCBI Taxonomy" id="425677"/>
    <lineage>
        <taxon>Bacteria</taxon>
        <taxon>Pseudomonadati</taxon>
        <taxon>Pseudomonadota</taxon>
        <taxon>Alphaproteobacteria</taxon>
        <taxon>Hyphomicrobiales</taxon>
        <taxon>Xanthobacteraceae</taxon>
        <taxon>Labrys</taxon>
    </lineage>
</organism>
<dbReference type="PANTHER" id="PTHR11699">
    <property type="entry name" value="ALDEHYDE DEHYDROGENASE-RELATED"/>
    <property type="match status" value="1"/>
</dbReference>
<name>A0ABU0JG66_9HYPH</name>
<dbReference type="RefSeq" id="WP_307281352.1">
    <property type="nucleotide sequence ID" value="NZ_JAUSVX010000015.1"/>
</dbReference>
<accession>A0ABU0JG66</accession>
<dbReference type="InterPro" id="IPR016162">
    <property type="entry name" value="Ald_DH_N"/>
</dbReference>
<sequence>MSDSFDPNTLDVSADHVIAGCRVARGGAEVPVLRPSDHAGIGVIRDAGEAIVDEAVRAADVALRSSGWASANPLERAAVLRRWADLVEARRIELARLESATSTRPIAETLARDVIRAAGAIRYFAEFADKIEGTVVGTGPDDTCMVVAEPYGIVASITAWNFPLINAVWKSAPALAAGNAVVLKPSELTPFSAARLAELAVEAGLPAGLFNVVQGLGATTGSALVRHPLVRKVTFTGSTATGARIMADAAATGTKPVTLELGGKSPQLVLEDVRDLGPVATHVANGFLANAGQVCTAGSRLIVPRRRADELIERVAGLAAARRPGPTWEDGSTLSPIVSERQAQRIERLLAETLAAGAEVVTGGRRVSTRNAGATFEPTILRNVGEDSVGFREEFFGPVLAVYPYDDEEQGIAMANHPLYALAASVYTDDARKALAVPRRIEAGTVWINTHGRQPGYGHPQGGFNHSGFGKEMGRAGLESFVRRKTLWHSHG</sequence>
<dbReference type="EMBL" id="JAUSVX010000015">
    <property type="protein sequence ID" value="MDQ0473291.1"/>
    <property type="molecule type" value="Genomic_DNA"/>
</dbReference>
<dbReference type="InterPro" id="IPR015590">
    <property type="entry name" value="Aldehyde_DH_dom"/>
</dbReference>
<keyword evidence="1 3" id="KW-0560">Oxidoreductase</keyword>
<evidence type="ECO:0000256" key="2">
    <source>
        <dbReference type="PROSITE-ProRule" id="PRU10007"/>
    </source>
</evidence>
<dbReference type="InterPro" id="IPR016160">
    <property type="entry name" value="Ald_DH_CS_CYS"/>
</dbReference>